<dbReference type="PROSITE" id="PS50949">
    <property type="entry name" value="HTH_GNTR"/>
    <property type="match status" value="1"/>
</dbReference>
<dbReference type="InterPro" id="IPR051446">
    <property type="entry name" value="HTH_trans_reg/aminotransferase"/>
</dbReference>
<evidence type="ECO:0000256" key="2">
    <source>
        <dbReference type="ARBA" id="ARBA00022898"/>
    </source>
</evidence>
<keyword evidence="8" id="KW-0032">Aminotransferase</keyword>
<dbReference type="AlphaFoldDB" id="A0A1M7C3L4"/>
<dbReference type="PANTHER" id="PTHR46577">
    <property type="entry name" value="HTH-TYPE TRANSCRIPTIONAL REGULATORY PROTEIN GABR"/>
    <property type="match status" value="1"/>
</dbReference>
<dbReference type="SUPFAM" id="SSF46785">
    <property type="entry name" value="Winged helix' DNA-binding domain"/>
    <property type="match status" value="1"/>
</dbReference>
<dbReference type="Pfam" id="PF00155">
    <property type="entry name" value="Aminotran_1_2"/>
    <property type="match status" value="1"/>
</dbReference>
<keyword evidence="2" id="KW-0663">Pyridoxal phosphate</keyword>
<reference evidence="7 10" key="2">
    <citation type="submission" date="2019-07" db="EMBL/GenBank/DDBJ databases">
        <title>Whole genome shotgun sequence of Halomonas cupida NBRC 102219.</title>
        <authorList>
            <person name="Hosoyama A."/>
            <person name="Uohara A."/>
            <person name="Ohji S."/>
            <person name="Ichikawa N."/>
        </authorList>
    </citation>
    <scope>NUCLEOTIDE SEQUENCE [LARGE SCALE GENOMIC DNA]</scope>
    <source>
        <strain evidence="7 10">NBRC 102219</strain>
    </source>
</reference>
<organism evidence="8 9">
    <name type="scientific">Halomonas cupida</name>
    <dbReference type="NCBI Taxonomy" id="44933"/>
    <lineage>
        <taxon>Bacteria</taxon>
        <taxon>Pseudomonadati</taxon>
        <taxon>Pseudomonadota</taxon>
        <taxon>Gammaproteobacteria</taxon>
        <taxon>Oceanospirillales</taxon>
        <taxon>Halomonadaceae</taxon>
        <taxon>Halomonas</taxon>
    </lineage>
</organism>
<dbReference type="Pfam" id="PF00392">
    <property type="entry name" value="GntR"/>
    <property type="match status" value="1"/>
</dbReference>
<gene>
    <name evidence="7" type="ORF">HCU01_26810</name>
    <name evidence="8" type="ORF">SAMN05660971_00951</name>
</gene>
<evidence type="ECO:0000313" key="7">
    <source>
        <dbReference type="EMBL" id="GEN24732.1"/>
    </source>
</evidence>
<evidence type="ECO:0000313" key="10">
    <source>
        <dbReference type="Proteomes" id="UP000321726"/>
    </source>
</evidence>
<keyword evidence="3" id="KW-0805">Transcription regulation</keyword>
<dbReference type="CDD" id="cd00609">
    <property type="entry name" value="AAT_like"/>
    <property type="match status" value="1"/>
</dbReference>
<dbReference type="PANTHER" id="PTHR46577:SF1">
    <property type="entry name" value="HTH-TYPE TRANSCRIPTIONAL REGULATORY PROTEIN GABR"/>
    <property type="match status" value="1"/>
</dbReference>
<dbReference type="GO" id="GO:0003677">
    <property type="term" value="F:DNA binding"/>
    <property type="evidence" value="ECO:0007669"/>
    <property type="project" value="UniProtKB-KW"/>
</dbReference>
<keyword evidence="4" id="KW-0238">DNA-binding</keyword>
<reference evidence="8 9" key="1">
    <citation type="submission" date="2016-11" db="EMBL/GenBank/DDBJ databases">
        <authorList>
            <person name="Jaros S."/>
            <person name="Januszkiewicz K."/>
            <person name="Wedrychowicz H."/>
        </authorList>
    </citation>
    <scope>NUCLEOTIDE SEQUENCE [LARGE SCALE GENOMIC DNA]</scope>
    <source>
        <strain evidence="8 9">DSM 4740</strain>
    </source>
</reference>
<dbReference type="GO" id="GO:0003700">
    <property type="term" value="F:DNA-binding transcription factor activity"/>
    <property type="evidence" value="ECO:0007669"/>
    <property type="project" value="InterPro"/>
</dbReference>
<keyword evidence="8" id="KW-0808">Transferase</keyword>
<dbReference type="SMART" id="SM00345">
    <property type="entry name" value="HTH_GNTR"/>
    <property type="match status" value="1"/>
</dbReference>
<feature type="domain" description="HTH gntR-type" evidence="6">
    <location>
        <begin position="14"/>
        <end position="82"/>
    </location>
</feature>
<evidence type="ECO:0000256" key="5">
    <source>
        <dbReference type="ARBA" id="ARBA00023163"/>
    </source>
</evidence>
<keyword evidence="10" id="KW-1185">Reference proteome</keyword>
<dbReference type="EMBL" id="FRCA01000002">
    <property type="protein sequence ID" value="SHL61804.1"/>
    <property type="molecule type" value="Genomic_DNA"/>
</dbReference>
<dbReference type="InterPro" id="IPR015424">
    <property type="entry name" value="PyrdxlP-dep_Trfase"/>
</dbReference>
<dbReference type="SUPFAM" id="SSF53383">
    <property type="entry name" value="PLP-dependent transferases"/>
    <property type="match status" value="1"/>
</dbReference>
<protein>
    <submittedName>
        <fullName evidence="7 8">GntR family transcriptional regulator</fullName>
    </submittedName>
</protein>
<dbReference type="Gene3D" id="3.40.640.10">
    <property type="entry name" value="Type I PLP-dependent aspartate aminotransferase-like (Major domain)"/>
    <property type="match status" value="1"/>
</dbReference>
<evidence type="ECO:0000259" key="6">
    <source>
        <dbReference type="PROSITE" id="PS50949"/>
    </source>
</evidence>
<dbReference type="InterPro" id="IPR036390">
    <property type="entry name" value="WH_DNA-bd_sf"/>
</dbReference>
<name>A0A1M7C3L4_9GAMM</name>
<evidence type="ECO:0000256" key="4">
    <source>
        <dbReference type="ARBA" id="ARBA00023125"/>
    </source>
</evidence>
<evidence type="ECO:0000313" key="8">
    <source>
        <dbReference type="EMBL" id="SHL61804.1"/>
    </source>
</evidence>
<evidence type="ECO:0000256" key="3">
    <source>
        <dbReference type="ARBA" id="ARBA00023015"/>
    </source>
</evidence>
<dbReference type="Proteomes" id="UP000184123">
    <property type="component" value="Unassembled WGS sequence"/>
</dbReference>
<dbReference type="InterPro" id="IPR015421">
    <property type="entry name" value="PyrdxlP-dep_Trfase_major"/>
</dbReference>
<dbReference type="CDD" id="cd07377">
    <property type="entry name" value="WHTH_GntR"/>
    <property type="match status" value="1"/>
</dbReference>
<dbReference type="InterPro" id="IPR000524">
    <property type="entry name" value="Tscrpt_reg_HTH_GntR"/>
</dbReference>
<proteinExistence type="inferred from homology"/>
<keyword evidence="5" id="KW-0804">Transcription</keyword>
<dbReference type="InterPro" id="IPR004839">
    <property type="entry name" value="Aminotransferase_I/II_large"/>
</dbReference>
<dbReference type="RefSeq" id="WP_073433892.1">
    <property type="nucleotide sequence ID" value="NZ_BJXU01000108.1"/>
</dbReference>
<dbReference type="GO" id="GO:0008483">
    <property type="term" value="F:transaminase activity"/>
    <property type="evidence" value="ECO:0007669"/>
    <property type="project" value="UniProtKB-KW"/>
</dbReference>
<dbReference type="Gene3D" id="1.10.10.10">
    <property type="entry name" value="Winged helix-like DNA-binding domain superfamily/Winged helix DNA-binding domain"/>
    <property type="match status" value="1"/>
</dbReference>
<dbReference type="STRING" id="44933.SAMN05660971_00951"/>
<comment type="similarity">
    <text evidence="1">In the C-terminal section; belongs to the class-I pyridoxal-phosphate-dependent aminotransferase family.</text>
</comment>
<evidence type="ECO:0000313" key="9">
    <source>
        <dbReference type="Proteomes" id="UP000184123"/>
    </source>
</evidence>
<dbReference type="OrthoDB" id="9808770at2"/>
<dbReference type="GO" id="GO:0030170">
    <property type="term" value="F:pyridoxal phosphate binding"/>
    <property type="evidence" value="ECO:0007669"/>
    <property type="project" value="InterPro"/>
</dbReference>
<sequence length="497" mass="56646">MSAPLFHLDASRQESLQCQLREQIARAILEGHLPLEEALPSSRRLARELGVARNTVMLAYEQLLDDGYLVARERSGYFVNPGILAGRVHNEPTAPPVPPTDELAWDSLLTMTPSHQRTITKPRDWLRYDYPFLYGQLDPALFPTQHWRECSRDSVSVPAIRYWSSDHLSEDDPLLIEQIHQRLLPRRGVWARPEEILITVGAQQALWIAAMLILGPGRRLAMENPGYVDMVNIARTFTNDITAIDVDDHGLLPDERLQGCHLAYVTPSHQSPTGVTMPMERRRMLLERASKGNFLIIEDDYESETNFVDNPTPALKSLDNEGRVIYVGSLSKTLAPGLRLGYMVAPPALIREARALRRLMLRHPATNNQRAVALFLDRGYHDALLRQLRQTYQRRWLIMREALDKHIPELRTRSTYGGSCFWLEGPETLDASRLCQLAREHSILIEPGDLHFLNDERHNIFRMGFSAIDDARIEPGIERLATLVPQALEAHREPIDS</sequence>
<dbReference type="EMBL" id="BJXU01000108">
    <property type="protein sequence ID" value="GEN24732.1"/>
    <property type="molecule type" value="Genomic_DNA"/>
</dbReference>
<evidence type="ECO:0000256" key="1">
    <source>
        <dbReference type="ARBA" id="ARBA00005384"/>
    </source>
</evidence>
<dbReference type="PRINTS" id="PR00035">
    <property type="entry name" value="HTHGNTR"/>
</dbReference>
<accession>A0A1M7C3L4</accession>
<dbReference type="InterPro" id="IPR036388">
    <property type="entry name" value="WH-like_DNA-bd_sf"/>
</dbReference>
<dbReference type="Proteomes" id="UP000321726">
    <property type="component" value="Unassembled WGS sequence"/>
</dbReference>